<evidence type="ECO:0000259" key="6">
    <source>
        <dbReference type="Pfam" id="PF00155"/>
    </source>
</evidence>
<keyword evidence="7" id="KW-0032">Aminotransferase</keyword>
<dbReference type="eggNOG" id="COG1168">
    <property type="taxonomic scope" value="Bacteria"/>
</dbReference>
<dbReference type="STRING" id="317025.Tcr_1542"/>
<keyword evidence="4" id="KW-0456">Lyase</keyword>
<dbReference type="InterPro" id="IPR027619">
    <property type="entry name" value="C-S_lyase_PatB-like"/>
</dbReference>
<proteinExistence type="inferred from homology"/>
<evidence type="ECO:0000256" key="4">
    <source>
        <dbReference type="ARBA" id="ARBA00023239"/>
    </source>
</evidence>
<sequence length="395" mass="44688">MKLDFNNAISRLGTDSEKYDLRQKLFGTDDVLPMWVADQDLPTPPFILEVLKKRLEHPILGYNHMPDSLYQSIVNWQAQYHYEVEPSDIVFTHNVANGFFMAVSAFTAPGEAVLVQPPVYPPFLTASTIENRQCVEAPLILKNHRYEIDFEAFEQKIIDHQVRLFLLCNPQNPSGRVWLKSELEKLAAICLKHEVVVVSDEIHADMTYPEHQHIPMASLSEEVKNNTVTLNSPGKTFNLGGLQIGYAIIANPELKAAYLKICQANAIQDLNLFGYLATQAAYSEQGCLYRDQLLQHFLDNIERVEDFFQTFLPQVNVMVPEASYLIWLDFSALFSSQADLKAWLIQYAKLGLNDGESFGKAGKGFMRMNLAVSEETLTQALTQLKRAIASNTLPK</sequence>
<keyword evidence="3" id="KW-0663">Pyridoxal phosphate</keyword>
<dbReference type="PANTHER" id="PTHR43525:SF1">
    <property type="entry name" value="PROTEIN MALY"/>
    <property type="match status" value="1"/>
</dbReference>
<protein>
    <recommendedName>
        <fullName evidence="2">cysteine-S-conjugate beta-lyase</fullName>
        <ecNumber evidence="2">4.4.1.13</ecNumber>
    </recommendedName>
</protein>
<evidence type="ECO:0000313" key="7">
    <source>
        <dbReference type="EMBL" id="ABB42134.1"/>
    </source>
</evidence>
<dbReference type="GO" id="GO:0008483">
    <property type="term" value="F:transaminase activity"/>
    <property type="evidence" value="ECO:0007669"/>
    <property type="project" value="UniProtKB-KW"/>
</dbReference>
<dbReference type="SUPFAM" id="SSF53383">
    <property type="entry name" value="PLP-dependent transferases"/>
    <property type="match status" value="1"/>
</dbReference>
<dbReference type="Gene3D" id="3.90.1150.10">
    <property type="entry name" value="Aspartate Aminotransferase, domain 1"/>
    <property type="match status" value="1"/>
</dbReference>
<dbReference type="InterPro" id="IPR015421">
    <property type="entry name" value="PyrdxlP-dep_Trfase_major"/>
</dbReference>
<comment type="similarity">
    <text evidence="5">Belongs to the class-II pyridoxal-phosphate-dependent aminotransferase family. MalY/PatB cystathionine beta-lyase subfamily.</text>
</comment>
<evidence type="ECO:0000256" key="3">
    <source>
        <dbReference type="ARBA" id="ARBA00022898"/>
    </source>
</evidence>
<dbReference type="InterPro" id="IPR051798">
    <property type="entry name" value="Class-II_PLP-Dep_Aminotrans"/>
</dbReference>
<reference evidence="7" key="1">
    <citation type="submission" date="2006-07" db="EMBL/GenBank/DDBJ databases">
        <title>Complete sequence of Thiomicrospira crunogena XCL-2.</title>
        <authorList>
            <consortium name="US DOE Joint Genome Institute"/>
            <person name="Copeland A."/>
            <person name="Lucas S."/>
            <person name="Lapidus A."/>
            <person name="Barry K."/>
            <person name="Detter J.C."/>
            <person name="Glavina del Rio T."/>
            <person name="Hammon N."/>
            <person name="Israni S."/>
            <person name="Dalin E."/>
            <person name="Tice H."/>
            <person name="Pitluck S."/>
            <person name="Chain P."/>
            <person name="Malfatti S."/>
            <person name="Shin M."/>
            <person name="Vergez L."/>
            <person name="Schmutz J."/>
            <person name="Larimer F."/>
            <person name="Land M."/>
            <person name="Hauser L."/>
            <person name="Kyrpides N."/>
            <person name="Lykidis A."/>
            <person name="Scott K.M."/>
            <person name="Sievert S."/>
            <person name="Kerfeld C."/>
            <person name="Freyermuth S."/>
            <person name="Dobrinski K."/>
            <person name="Boller A."/>
            <person name="Fitzpatrick K."/>
            <person name="Thoma P."/>
            <person name="Moore J."/>
            <person name="Richardson P."/>
        </authorList>
    </citation>
    <scope>NUCLEOTIDE SEQUENCE</scope>
    <source>
        <strain evidence="7">XCL-2</strain>
    </source>
</reference>
<dbReference type="InterPro" id="IPR015424">
    <property type="entry name" value="PyrdxlP-dep_Trfase"/>
</dbReference>
<dbReference type="GO" id="GO:0030170">
    <property type="term" value="F:pyridoxal phosphate binding"/>
    <property type="evidence" value="ECO:0007669"/>
    <property type="project" value="InterPro"/>
</dbReference>
<comment type="cofactor">
    <cofactor evidence="1">
        <name>pyridoxal 5'-phosphate</name>
        <dbReference type="ChEBI" id="CHEBI:597326"/>
    </cofactor>
</comment>
<gene>
    <name evidence="7" type="ordered locus">Tcr_1542</name>
</gene>
<dbReference type="GO" id="GO:0047804">
    <property type="term" value="F:cysteine-S-conjugate beta-lyase activity"/>
    <property type="evidence" value="ECO:0007669"/>
    <property type="project" value="UniProtKB-EC"/>
</dbReference>
<dbReference type="Gene3D" id="3.40.640.10">
    <property type="entry name" value="Type I PLP-dependent aspartate aminotransferase-like (Major domain)"/>
    <property type="match status" value="1"/>
</dbReference>
<organism evidence="7">
    <name type="scientific">Hydrogenovibrio crunogenus (strain DSM 25203 / XCL-2)</name>
    <name type="common">Thiomicrospira crunogena</name>
    <dbReference type="NCBI Taxonomy" id="317025"/>
    <lineage>
        <taxon>Bacteria</taxon>
        <taxon>Pseudomonadati</taxon>
        <taxon>Pseudomonadota</taxon>
        <taxon>Gammaproteobacteria</taxon>
        <taxon>Thiotrichales</taxon>
        <taxon>Piscirickettsiaceae</taxon>
        <taxon>Hydrogenovibrio</taxon>
    </lineage>
</organism>
<feature type="domain" description="Aminotransferase class I/classII large" evidence="6">
    <location>
        <begin position="62"/>
        <end position="383"/>
    </location>
</feature>
<dbReference type="Pfam" id="PF00155">
    <property type="entry name" value="Aminotran_1_2"/>
    <property type="match status" value="1"/>
</dbReference>
<name>Q31FD9_HYDCU</name>
<dbReference type="EMBL" id="CP000109">
    <property type="protein sequence ID" value="ABB42134.1"/>
    <property type="molecule type" value="Genomic_DNA"/>
</dbReference>
<dbReference type="AlphaFoldDB" id="Q31FD9"/>
<dbReference type="InterPro" id="IPR015422">
    <property type="entry name" value="PyrdxlP-dep_Trfase_small"/>
</dbReference>
<accession>Q31FD9</accession>
<evidence type="ECO:0000256" key="5">
    <source>
        <dbReference type="ARBA" id="ARBA00037974"/>
    </source>
</evidence>
<dbReference type="CDD" id="cd00609">
    <property type="entry name" value="AAT_like"/>
    <property type="match status" value="1"/>
</dbReference>
<evidence type="ECO:0000256" key="1">
    <source>
        <dbReference type="ARBA" id="ARBA00001933"/>
    </source>
</evidence>
<dbReference type="OrthoDB" id="3224382at2"/>
<keyword evidence="7" id="KW-0808">Transferase</keyword>
<evidence type="ECO:0000256" key="2">
    <source>
        <dbReference type="ARBA" id="ARBA00012224"/>
    </source>
</evidence>
<dbReference type="KEGG" id="tcx:Tcr_1542"/>
<dbReference type="NCBIfam" id="TIGR04350">
    <property type="entry name" value="C_S_lyase_PatB"/>
    <property type="match status" value="1"/>
</dbReference>
<dbReference type="InterPro" id="IPR004839">
    <property type="entry name" value="Aminotransferase_I/II_large"/>
</dbReference>
<dbReference type="HOGENOM" id="CLU_017584_15_0_6"/>
<dbReference type="EC" id="4.4.1.13" evidence="2"/>
<dbReference type="PANTHER" id="PTHR43525">
    <property type="entry name" value="PROTEIN MALY"/>
    <property type="match status" value="1"/>
</dbReference>